<reference evidence="2" key="2">
    <citation type="submission" date="2023-04" db="EMBL/GenBank/DDBJ databases">
        <authorList>
            <person name="Bruccoleri R.E."/>
            <person name="Oakeley E.J."/>
            <person name="Faust A.-M."/>
            <person name="Dessus-Babus S."/>
            <person name="Altorfer M."/>
            <person name="Burckhardt D."/>
            <person name="Oertli M."/>
            <person name="Naumann U."/>
            <person name="Petersen F."/>
            <person name="Wong J."/>
        </authorList>
    </citation>
    <scope>NUCLEOTIDE SEQUENCE</scope>
    <source>
        <strain evidence="2">GSM-AAB239-AS_SAM_17_03QT</strain>
        <tissue evidence="2">Leaf</tissue>
    </source>
</reference>
<evidence type="ECO:0000313" key="3">
    <source>
        <dbReference type="Proteomes" id="UP001140949"/>
    </source>
</evidence>
<evidence type="ECO:0000313" key="1">
    <source>
        <dbReference type="EMBL" id="KAJ6806853.1"/>
    </source>
</evidence>
<dbReference type="Proteomes" id="UP001140949">
    <property type="component" value="Unassembled WGS sequence"/>
</dbReference>
<evidence type="ECO:0000313" key="2">
    <source>
        <dbReference type="EMBL" id="KAJ6813924.1"/>
    </source>
</evidence>
<protein>
    <submittedName>
        <fullName evidence="2">Pollen-specific leucine-rich repeat extensin-like protein 3</fullName>
    </submittedName>
</protein>
<comment type="caution">
    <text evidence="2">The sequence shown here is derived from an EMBL/GenBank/DDBJ whole genome shotgun (WGS) entry which is preliminary data.</text>
</comment>
<dbReference type="EMBL" id="JANAVB010030048">
    <property type="protein sequence ID" value="KAJ6813924.1"/>
    <property type="molecule type" value="Genomic_DNA"/>
</dbReference>
<organism evidence="2 3">
    <name type="scientific">Iris pallida</name>
    <name type="common">Sweet iris</name>
    <dbReference type="NCBI Taxonomy" id="29817"/>
    <lineage>
        <taxon>Eukaryota</taxon>
        <taxon>Viridiplantae</taxon>
        <taxon>Streptophyta</taxon>
        <taxon>Embryophyta</taxon>
        <taxon>Tracheophyta</taxon>
        <taxon>Spermatophyta</taxon>
        <taxon>Magnoliopsida</taxon>
        <taxon>Liliopsida</taxon>
        <taxon>Asparagales</taxon>
        <taxon>Iridaceae</taxon>
        <taxon>Iridoideae</taxon>
        <taxon>Irideae</taxon>
        <taxon>Iris</taxon>
    </lineage>
</organism>
<name>A0AAX6FBY0_IRIPA</name>
<gene>
    <name evidence="1" type="ORF">M6B38_105910</name>
    <name evidence="2" type="ORF">M6B38_141395</name>
</gene>
<dbReference type="AlphaFoldDB" id="A0AAX6FBY0"/>
<sequence>MGGESSSLGDGPVEGSRWRCTEIGGARRRLIPAKSTMAHRSSAHSFGHDRRGPVAEARLDGRAKRRWPQARWSSGAAEVRLGKAAAPRNHGGGAQIYERDGMSGQRYRRGSPGSVARGGVSDVALLVVRVGPAAHRGAAPPTRAALQLRHRRTAEPGWPGWRYSPEGPGLQVPALGGDCRLRPRCRRAHHGRVTGSTTLEEARAPDRACAAEERWQAVREHRTEAAQDGAMRGSPRLGTESQRRLWIGSVGRSPRFGRRRLTRTAWDAGFEHGEDSTDGCANREGTRDVDNAAMVVTRCC</sequence>
<accession>A0AAX6FBY0</accession>
<proteinExistence type="predicted"/>
<keyword evidence="3" id="KW-1185">Reference proteome</keyword>
<reference evidence="2" key="1">
    <citation type="journal article" date="2023" name="GigaByte">
        <title>Genome assembly of the bearded iris, Iris pallida Lam.</title>
        <authorList>
            <person name="Bruccoleri R.E."/>
            <person name="Oakeley E.J."/>
            <person name="Faust A.M.E."/>
            <person name="Altorfer M."/>
            <person name="Dessus-Babus S."/>
            <person name="Burckhardt D."/>
            <person name="Oertli M."/>
            <person name="Naumann U."/>
            <person name="Petersen F."/>
            <person name="Wong J."/>
        </authorList>
    </citation>
    <scope>NUCLEOTIDE SEQUENCE</scope>
    <source>
        <strain evidence="2">GSM-AAB239-AS_SAM_17_03QT</strain>
    </source>
</reference>
<dbReference type="EMBL" id="JANAVB010034417">
    <property type="protein sequence ID" value="KAJ6806853.1"/>
    <property type="molecule type" value="Genomic_DNA"/>
</dbReference>